<dbReference type="InterPro" id="IPR027408">
    <property type="entry name" value="PNPase/RNase_PH_dom_sf"/>
</dbReference>
<dbReference type="PROSITE" id="PS50102">
    <property type="entry name" value="RRM"/>
    <property type="match status" value="1"/>
</dbReference>
<dbReference type="CDD" id="cd09487">
    <property type="entry name" value="SAM_superfamily"/>
    <property type="match status" value="1"/>
</dbReference>
<evidence type="ECO:0000256" key="6">
    <source>
        <dbReference type="SAM" id="MobiDB-lite"/>
    </source>
</evidence>
<evidence type="ECO:0000256" key="5">
    <source>
        <dbReference type="SAM" id="Coils"/>
    </source>
</evidence>
<dbReference type="InterPro" id="IPR035979">
    <property type="entry name" value="RBD_domain_sf"/>
</dbReference>
<accession>A0A7J6MI41</accession>
<keyword evidence="4" id="KW-0694">RNA-binding</keyword>
<dbReference type="PANTHER" id="PTHR24198:SF165">
    <property type="entry name" value="ANKYRIN REPEAT-CONTAINING PROTEIN-RELATED"/>
    <property type="match status" value="1"/>
</dbReference>
<feature type="region of interest" description="Disordered" evidence="6">
    <location>
        <begin position="462"/>
        <end position="486"/>
    </location>
</feature>
<evidence type="ECO:0000256" key="4">
    <source>
        <dbReference type="PROSITE-ProRule" id="PRU00176"/>
    </source>
</evidence>
<dbReference type="Gene3D" id="3.30.70.330">
    <property type="match status" value="1"/>
</dbReference>
<dbReference type="GO" id="GO:0003723">
    <property type="term" value="F:RNA binding"/>
    <property type="evidence" value="ECO:0007669"/>
    <property type="project" value="UniProtKB-UniRule"/>
</dbReference>
<name>A0A7J6MI41_PEROL</name>
<evidence type="ECO:0000256" key="3">
    <source>
        <dbReference type="PROSITE-ProRule" id="PRU00023"/>
    </source>
</evidence>
<feature type="transmembrane region" description="Helical" evidence="7">
    <location>
        <begin position="972"/>
        <end position="996"/>
    </location>
</feature>
<organism evidence="9 10">
    <name type="scientific">Perkinsus olseni</name>
    <name type="common">Perkinsus atlanticus</name>
    <dbReference type="NCBI Taxonomy" id="32597"/>
    <lineage>
        <taxon>Eukaryota</taxon>
        <taxon>Sar</taxon>
        <taxon>Alveolata</taxon>
        <taxon>Perkinsozoa</taxon>
        <taxon>Perkinsea</taxon>
        <taxon>Perkinsida</taxon>
        <taxon>Perkinsidae</taxon>
        <taxon>Perkinsus</taxon>
    </lineage>
</organism>
<gene>
    <name evidence="9" type="ORF">FOZ61_005426</name>
</gene>
<evidence type="ECO:0000313" key="10">
    <source>
        <dbReference type="Proteomes" id="UP000570595"/>
    </source>
</evidence>
<dbReference type="InterPro" id="IPR000504">
    <property type="entry name" value="RRM_dom"/>
</dbReference>
<dbReference type="Pfam" id="PF04059">
    <property type="entry name" value="RRM_2"/>
    <property type="match status" value="1"/>
</dbReference>
<dbReference type="InterPro" id="IPR013761">
    <property type="entry name" value="SAM/pointed_sf"/>
</dbReference>
<feature type="repeat" description="ANK" evidence="3">
    <location>
        <begin position="1417"/>
        <end position="1449"/>
    </location>
</feature>
<keyword evidence="1" id="KW-0677">Repeat</keyword>
<feature type="transmembrane region" description="Helical" evidence="7">
    <location>
        <begin position="1008"/>
        <end position="1030"/>
    </location>
</feature>
<feature type="domain" description="RRM" evidence="8">
    <location>
        <begin position="345"/>
        <end position="432"/>
    </location>
</feature>
<feature type="region of interest" description="Disordered" evidence="6">
    <location>
        <begin position="1465"/>
        <end position="1490"/>
    </location>
</feature>
<reference evidence="9 10" key="1">
    <citation type="submission" date="2020-04" db="EMBL/GenBank/DDBJ databases">
        <title>Perkinsus olseni comparative genomics.</title>
        <authorList>
            <person name="Bogema D.R."/>
        </authorList>
    </citation>
    <scope>NUCLEOTIDE SEQUENCE [LARGE SCALE GENOMIC DNA]</scope>
    <source>
        <strain evidence="9">ATCC PRA-179</strain>
    </source>
</reference>
<feature type="region of interest" description="Disordered" evidence="6">
    <location>
        <begin position="613"/>
        <end position="660"/>
    </location>
</feature>
<dbReference type="InterPro" id="IPR036770">
    <property type="entry name" value="Ankyrin_rpt-contain_sf"/>
</dbReference>
<feature type="transmembrane region" description="Helical" evidence="7">
    <location>
        <begin position="1037"/>
        <end position="1057"/>
    </location>
</feature>
<feature type="compositionally biased region" description="Polar residues" evidence="6">
    <location>
        <begin position="462"/>
        <end position="476"/>
    </location>
</feature>
<evidence type="ECO:0000313" key="9">
    <source>
        <dbReference type="EMBL" id="KAF4671203.1"/>
    </source>
</evidence>
<feature type="compositionally biased region" description="Basic and acidic residues" evidence="6">
    <location>
        <begin position="1471"/>
        <end position="1490"/>
    </location>
</feature>
<dbReference type="InterPro" id="IPR012677">
    <property type="entry name" value="Nucleotide-bd_a/b_plait_sf"/>
</dbReference>
<proteinExistence type="predicted"/>
<feature type="transmembrane region" description="Helical" evidence="7">
    <location>
        <begin position="1147"/>
        <end position="1169"/>
    </location>
</feature>
<feature type="compositionally biased region" description="Polar residues" evidence="6">
    <location>
        <begin position="640"/>
        <end position="658"/>
    </location>
</feature>
<dbReference type="Pfam" id="PF12796">
    <property type="entry name" value="Ank_2"/>
    <property type="match status" value="1"/>
</dbReference>
<dbReference type="EMBL" id="JABAHT010000003">
    <property type="protein sequence ID" value="KAF4671203.1"/>
    <property type="molecule type" value="Genomic_DNA"/>
</dbReference>
<dbReference type="PROSITE" id="PS50297">
    <property type="entry name" value="ANK_REP_REGION"/>
    <property type="match status" value="1"/>
</dbReference>
<keyword evidence="2 3" id="KW-0040">ANK repeat</keyword>
<dbReference type="InterPro" id="IPR007201">
    <property type="entry name" value="Mei2-like_Rrm_C"/>
</dbReference>
<dbReference type="OrthoDB" id="417481at2759"/>
<dbReference type="Gene3D" id="1.10.150.50">
    <property type="entry name" value="Transcription Factor, Ets-1"/>
    <property type="match status" value="1"/>
</dbReference>
<dbReference type="SUPFAM" id="SSF48403">
    <property type="entry name" value="Ankyrin repeat"/>
    <property type="match status" value="1"/>
</dbReference>
<dbReference type="Gene3D" id="1.25.40.20">
    <property type="entry name" value="Ankyrin repeat-containing domain"/>
    <property type="match status" value="2"/>
</dbReference>
<evidence type="ECO:0000256" key="2">
    <source>
        <dbReference type="ARBA" id="ARBA00023043"/>
    </source>
</evidence>
<dbReference type="InterPro" id="IPR002110">
    <property type="entry name" value="Ankyrin_rpt"/>
</dbReference>
<sequence length="1623" mass="177994">MLRADLERRSLPLSPVFSRTPCYVPEGLGGGFGALLRFLEPMSSTVDTQEATAAAGGEEEAVVSNLTGSLRILNRGTSLLDGSNGSQSSDAAATDCLEVSFRDEQQQQALPPGQVFEALNEIGDVRWIDFSNFHLNRTIVVAYFDLRAAQRAYTRLNEAELSASAEYVHLPESQEDRKVVLSVTSTDSFDTIREELTQFGDLHRMSFQDSSIVAEFYDTRARASIQASLGAPGFKQLGPAIGPALRAPSASLIGSGKDRINLHAPGSSSGSCSGAQRAAMMGYQQPRVITTEGRGASVTTGMYPDQISCGSESVTSGRYPKTTAVPNSQFVIDLDRVASGADPRTTCMIRNIPNKYTQKMLLKLFDSVPTICGQYDFFYLPMDFRNKCNVGYAFIDFANPRTSIPALVRAFDGKKWERFNSEKICKITFARLQGSKQLMDHFKTSSVMQQSNKQIRPWFQRDQSGMGQYPPRNNSPGEHARHHHQLPQPPMNLDGFKGPMAAANSEPAALDYNIPLADLCAIGEPSLLANALAELQRNQEGSSSVILENFPLENWSDGASSIGGLSAPATYYSEPAHPPASMPTLAGYSQLDFSSLPGWADDRNQSLSVSNAPMAAADTWQRAQSSDPPPPPPPAGRYSPFSTASTPSKGRPQDSTTPFGVRSGLNIRLAGEFAAVVEWGDYIVFAKASGPRQATGALVAVGRQHDRLALDVSVSASSVGVSQTEKEKSDAEAVCEDIGSTIASGLSAVVVAEHYPKSVLPLNVSVVSCPPGGFSAERVLPCAMAAAMTATALCVHVSDIVSIANVVSRGNTVLADPAVGEDLPDGDKTERKHLTTLGLTYITKEVLLLRSASSPGEGEGSVPDPLTRDEYLYREERLGIPNISFAPLRIAARWLFYCQPELSLEVGSAGGVHSAGDERFASWYLSPQQQILEYLMYSIIFVASIVGGVMRGHWTLRAPARDESSKMNLIELLNATITTLLALGAICYKSATAILARREGLSSSADVLATWFLLQPCHVFCIALAVIYWSRRWKVSIYFFNLYLHLMWGVALALVFAEMEEYYKRQYPLEILHFYLDHWVLVIAPFVLIALRTYPVFKPRLWFCYSFAGAFHSCILQPLHFVLLVQINYQTHPPGGPLRHFGKLYRPVQYIFCWLLTYLFSQCIIPAWVSFCEAHIWPRLGRFQQSEVSSVKESDPVNGRVDKKTFMFATVDSLVKTILKGGTAGEVTRQLSWVKDANAVGKRGVTPLIAAIETEDDEIIAVMLDSKKVDVNVRDKEMGLPPIVHAVRHGGGAVLPLMKKGADLKAADDGGDNVAHWACRLNEPSVVTMLGKADPSIFAAVDGEGNTPLHVALIEGQQEAAFAVLSAESGLLGALDFNRKNDLGDTPLLLAAKGRMANVVQSLVETGKVDVNMPDDDGNTALHIAVKNDMSAVEGLLVEAGADRSIQNKAGLTPQGLAEEVVQQRKASQQWKEEQRHQKEERKAQKLETEKEHSELTAFLRDHHLEDLVDVFFAKKFKYVIEVKRLTDRDLRRMGIKDRGQREEFLAVVEEHFQRIAEAERQAEEERRRELERRERPISKTTAVLALVGVFVLIYVCLRIIIYNRTGGRLDRISYPGVGLGDL</sequence>
<feature type="transmembrane region" description="Helical" evidence="7">
    <location>
        <begin position="1583"/>
        <end position="1602"/>
    </location>
</feature>
<dbReference type="Proteomes" id="UP000570595">
    <property type="component" value="Unassembled WGS sequence"/>
</dbReference>
<feature type="transmembrane region" description="Helical" evidence="7">
    <location>
        <begin position="934"/>
        <end position="951"/>
    </location>
</feature>
<evidence type="ECO:0000256" key="1">
    <source>
        <dbReference type="ARBA" id="ARBA00022737"/>
    </source>
</evidence>
<evidence type="ECO:0000259" key="8">
    <source>
        <dbReference type="PROSITE" id="PS50102"/>
    </source>
</evidence>
<keyword evidence="7" id="KW-0812">Transmembrane</keyword>
<feature type="transmembrane region" description="Helical" evidence="7">
    <location>
        <begin position="1072"/>
        <end position="1091"/>
    </location>
</feature>
<dbReference type="SMART" id="SM00248">
    <property type="entry name" value="ANK"/>
    <property type="match status" value="5"/>
</dbReference>
<keyword evidence="5" id="KW-0175">Coiled coil</keyword>
<dbReference type="Gene3D" id="3.30.230.70">
    <property type="entry name" value="GHMP Kinase, N-terminal domain"/>
    <property type="match status" value="1"/>
</dbReference>
<keyword evidence="7" id="KW-0472">Membrane</keyword>
<evidence type="ECO:0000256" key="7">
    <source>
        <dbReference type="SAM" id="Phobius"/>
    </source>
</evidence>
<keyword evidence="7" id="KW-1133">Transmembrane helix</keyword>
<dbReference type="PROSITE" id="PS50088">
    <property type="entry name" value="ANK_REPEAT"/>
    <property type="match status" value="1"/>
</dbReference>
<dbReference type="PANTHER" id="PTHR24198">
    <property type="entry name" value="ANKYRIN REPEAT AND PROTEIN KINASE DOMAIN-CONTAINING PROTEIN"/>
    <property type="match status" value="1"/>
</dbReference>
<feature type="coiled-coil region" evidence="5">
    <location>
        <begin position="1542"/>
        <end position="1576"/>
    </location>
</feature>
<protein>
    <recommendedName>
        <fullName evidence="8">RRM domain-containing protein</fullName>
    </recommendedName>
</protein>
<dbReference type="SUPFAM" id="SSF47769">
    <property type="entry name" value="SAM/Pointed domain"/>
    <property type="match status" value="1"/>
</dbReference>
<comment type="caution">
    <text evidence="9">The sequence shown here is derived from an EMBL/GenBank/DDBJ whole genome shotgun (WGS) entry which is preliminary data.</text>
</comment>
<dbReference type="SUPFAM" id="SSF54928">
    <property type="entry name" value="RNA-binding domain, RBD"/>
    <property type="match status" value="1"/>
</dbReference>